<dbReference type="InterPro" id="IPR019133">
    <property type="entry name" value="MIC60"/>
</dbReference>
<keyword evidence="3" id="KW-0812">Transmembrane</keyword>
<dbReference type="GO" id="GO:0042407">
    <property type="term" value="P:cristae formation"/>
    <property type="evidence" value="ECO:0007669"/>
    <property type="project" value="TreeGrafter"/>
</dbReference>
<dbReference type="Pfam" id="PF09731">
    <property type="entry name" value="Mitofilin"/>
    <property type="match status" value="1"/>
</dbReference>
<sequence length="570" mass="60768">MPEASPPRVTHRVDGGCGVLGENSSGKSSGSSAAAKGAAPEAAKPPPPPSGSAASGPSAATYMLVVGLSGLAGASGWVWSKAHGDDAFNDRLHREWPTIGAILGASNGAAADAALTKPLSTPLPPPFVAPEASAAIGSDQPAGTSPSAPTDAAASAPAADAAADAHKRKATRIAHQFDPPAKHAGKASKKKASKSHGSATAYDGRLETLLATPDDALSLEDRLHKQAEIIRREKEQIAALQTVIEQQALAQEERIRERVDDAIRRKEDIDAKAFDEVVRLQEQKHALELEEERARLATIHKLTLEQKEEKLRELAQQKAHLAAEKAAQDARLQELTAAWEEELAEQRVLLEKSYGREREDRLAKIATIEHKLTNVEKAASALAQFKSFSALVHTLSADTFGLTKVLLESQPFDDALDQLRRTALNGGESVIVLAIDAIPPALAREGIPTYKHLCDRFEEVRKRVRRVGLVPFNGGLGAHMLSYLHATLTFPKEGRVAGDDVDAVLARAHACLFAEDLPGAVAELESLPSAEWPARLVASWIAEARDRLLAEQSLQVVQSEVAAMAASLTE</sequence>
<evidence type="ECO:0000256" key="9">
    <source>
        <dbReference type="SAM" id="MobiDB-lite"/>
    </source>
</evidence>
<organism evidence="10 11">
    <name type="scientific">Thecamonas trahens ATCC 50062</name>
    <dbReference type="NCBI Taxonomy" id="461836"/>
    <lineage>
        <taxon>Eukaryota</taxon>
        <taxon>Apusozoa</taxon>
        <taxon>Apusomonadida</taxon>
        <taxon>Apusomonadidae</taxon>
        <taxon>Thecamonas</taxon>
    </lineage>
</organism>
<feature type="compositionally biased region" description="Basic residues" evidence="9">
    <location>
        <begin position="183"/>
        <end position="194"/>
    </location>
</feature>
<dbReference type="eggNOG" id="ENOG502QTA5">
    <property type="taxonomic scope" value="Eukaryota"/>
</dbReference>
<feature type="compositionally biased region" description="Low complexity" evidence="9">
    <location>
        <begin position="144"/>
        <end position="162"/>
    </location>
</feature>
<keyword evidence="6" id="KW-0496">Mitochondrion</keyword>
<evidence type="ECO:0000256" key="5">
    <source>
        <dbReference type="ARBA" id="ARBA00022989"/>
    </source>
</evidence>
<dbReference type="EMBL" id="GL349434">
    <property type="protein sequence ID" value="KNC48728.1"/>
    <property type="molecule type" value="Genomic_DNA"/>
</dbReference>
<evidence type="ECO:0000256" key="1">
    <source>
        <dbReference type="ARBA" id="ARBA00004273"/>
    </source>
</evidence>
<evidence type="ECO:0008006" key="12">
    <source>
        <dbReference type="Google" id="ProtNLM"/>
    </source>
</evidence>
<evidence type="ECO:0000256" key="2">
    <source>
        <dbReference type="ARBA" id="ARBA00010877"/>
    </source>
</evidence>
<comment type="similarity">
    <text evidence="2">Belongs to the MICOS complex subunit Mic60 family.</text>
</comment>
<feature type="region of interest" description="Disordered" evidence="9">
    <location>
        <begin position="131"/>
        <end position="200"/>
    </location>
</feature>
<dbReference type="GeneID" id="25560309"/>
<dbReference type="PANTHER" id="PTHR15415:SF7">
    <property type="entry name" value="MICOS COMPLEX SUBUNIT MIC60"/>
    <property type="match status" value="1"/>
</dbReference>
<dbReference type="Proteomes" id="UP000054408">
    <property type="component" value="Unassembled WGS sequence"/>
</dbReference>
<comment type="subcellular location">
    <subcellularLocation>
        <location evidence="1">Mitochondrion inner membrane</location>
    </subcellularLocation>
</comment>
<protein>
    <recommendedName>
        <fullName evidence="12">MICOS complex subunit MIC60</fullName>
    </recommendedName>
</protein>
<dbReference type="AlphaFoldDB" id="A0A0L0DBQ1"/>
<accession>A0A0L0DBQ1</accession>
<gene>
    <name evidence="10" type="ORF">AMSG_00503</name>
</gene>
<dbReference type="OMA" id="IRCAWEL"/>
<feature type="coiled-coil region" evidence="8">
    <location>
        <begin position="277"/>
        <end position="331"/>
    </location>
</feature>
<evidence type="ECO:0000256" key="8">
    <source>
        <dbReference type="SAM" id="Coils"/>
    </source>
</evidence>
<keyword evidence="8" id="KW-0175">Coiled coil</keyword>
<keyword evidence="4" id="KW-0999">Mitochondrion inner membrane</keyword>
<feature type="region of interest" description="Disordered" evidence="9">
    <location>
        <begin position="1"/>
        <end position="56"/>
    </location>
</feature>
<evidence type="ECO:0000256" key="3">
    <source>
        <dbReference type="ARBA" id="ARBA00022692"/>
    </source>
</evidence>
<keyword evidence="11" id="KW-1185">Reference proteome</keyword>
<keyword evidence="7" id="KW-0472">Membrane</keyword>
<dbReference type="GO" id="GO:0061617">
    <property type="term" value="C:MICOS complex"/>
    <property type="evidence" value="ECO:0007669"/>
    <property type="project" value="TreeGrafter"/>
</dbReference>
<dbReference type="RefSeq" id="XP_013762780.1">
    <property type="nucleotide sequence ID" value="XM_013907326.1"/>
</dbReference>
<reference evidence="10 11" key="1">
    <citation type="submission" date="2010-05" db="EMBL/GenBank/DDBJ databases">
        <title>The Genome Sequence of Thecamonas trahens ATCC 50062.</title>
        <authorList>
            <consortium name="The Broad Institute Genome Sequencing Platform"/>
            <person name="Russ C."/>
            <person name="Cuomo C."/>
            <person name="Shea T."/>
            <person name="Young S.K."/>
            <person name="Zeng Q."/>
            <person name="Koehrsen M."/>
            <person name="Haas B."/>
            <person name="Borodovsky M."/>
            <person name="Guigo R."/>
            <person name="Alvarado L."/>
            <person name="Berlin A."/>
            <person name="Bochicchio J."/>
            <person name="Borenstein D."/>
            <person name="Chapman S."/>
            <person name="Chen Z."/>
            <person name="Freedman E."/>
            <person name="Gellesch M."/>
            <person name="Goldberg J."/>
            <person name="Griggs A."/>
            <person name="Gujja S."/>
            <person name="Heilman E."/>
            <person name="Heiman D."/>
            <person name="Hepburn T."/>
            <person name="Howarth C."/>
            <person name="Jen D."/>
            <person name="Larson L."/>
            <person name="Mehta T."/>
            <person name="Park D."/>
            <person name="Pearson M."/>
            <person name="Roberts A."/>
            <person name="Saif S."/>
            <person name="Shenoy N."/>
            <person name="Sisk P."/>
            <person name="Stolte C."/>
            <person name="Sykes S."/>
            <person name="Thomson T."/>
            <person name="Walk T."/>
            <person name="White J."/>
            <person name="Yandava C."/>
            <person name="Burger G."/>
            <person name="Gray M.W."/>
            <person name="Holland P.W.H."/>
            <person name="King N."/>
            <person name="Lang F.B.F."/>
            <person name="Roger A.J."/>
            <person name="Ruiz-Trillo I."/>
            <person name="Lander E."/>
            <person name="Nusbaum C."/>
        </authorList>
    </citation>
    <scope>NUCLEOTIDE SEQUENCE [LARGE SCALE GENOMIC DNA]</scope>
    <source>
        <strain evidence="10 11">ATCC 50062</strain>
    </source>
</reference>
<keyword evidence="5" id="KW-1133">Transmembrane helix</keyword>
<feature type="compositionally biased region" description="Low complexity" evidence="9">
    <location>
        <begin position="24"/>
        <end position="42"/>
    </location>
</feature>
<dbReference type="PANTHER" id="PTHR15415">
    <property type="entry name" value="MITOFILIN"/>
    <property type="match status" value="1"/>
</dbReference>
<evidence type="ECO:0000313" key="10">
    <source>
        <dbReference type="EMBL" id="KNC48728.1"/>
    </source>
</evidence>
<evidence type="ECO:0000313" key="11">
    <source>
        <dbReference type="Proteomes" id="UP000054408"/>
    </source>
</evidence>
<evidence type="ECO:0000256" key="4">
    <source>
        <dbReference type="ARBA" id="ARBA00022792"/>
    </source>
</evidence>
<dbReference type="OrthoDB" id="10261039at2759"/>
<proteinExistence type="inferred from homology"/>
<name>A0A0L0DBQ1_THETB</name>
<evidence type="ECO:0000256" key="7">
    <source>
        <dbReference type="ARBA" id="ARBA00023136"/>
    </source>
</evidence>
<evidence type="ECO:0000256" key="6">
    <source>
        <dbReference type="ARBA" id="ARBA00023128"/>
    </source>
</evidence>